<feature type="transmembrane region" description="Helical" evidence="1">
    <location>
        <begin position="31"/>
        <end position="51"/>
    </location>
</feature>
<comment type="caution">
    <text evidence="3">The sequence shown here is derived from an EMBL/GenBank/DDBJ whole genome shotgun (WGS) entry which is preliminary data.</text>
</comment>
<evidence type="ECO:0000259" key="2">
    <source>
        <dbReference type="Pfam" id="PF20059"/>
    </source>
</evidence>
<keyword evidence="4" id="KW-1185">Reference proteome</keyword>
<feature type="domain" description="DUF6458" evidence="2">
    <location>
        <begin position="4"/>
        <end position="54"/>
    </location>
</feature>
<name>E2SFR9_9ACTN</name>
<dbReference type="STRING" id="585531.HMPREF0063_12878"/>
<protein>
    <recommendedName>
        <fullName evidence="2">DUF6458 domain-containing protein</fullName>
    </recommendedName>
</protein>
<gene>
    <name evidence="3" type="ORF">HMPREF0063_12878</name>
</gene>
<evidence type="ECO:0000256" key="1">
    <source>
        <dbReference type="SAM" id="Phobius"/>
    </source>
</evidence>
<reference evidence="3" key="1">
    <citation type="submission" date="2010-08" db="EMBL/GenBank/DDBJ databases">
        <authorList>
            <person name="Muzny D."/>
            <person name="Qin X."/>
            <person name="Buhay C."/>
            <person name="Dugan-Rocha S."/>
            <person name="Ding Y."/>
            <person name="Chen G."/>
            <person name="Hawes A."/>
            <person name="Holder M."/>
            <person name="Jhangiani S."/>
            <person name="Johnson A."/>
            <person name="Khan Z."/>
            <person name="Li Z."/>
            <person name="Liu W."/>
            <person name="Liu X."/>
            <person name="Perez L."/>
            <person name="Shen H."/>
            <person name="Wang Q."/>
            <person name="Watt J."/>
            <person name="Xi L."/>
            <person name="Xin Y."/>
            <person name="Zhou J."/>
            <person name="Deng J."/>
            <person name="Jiang H."/>
            <person name="Liu Y."/>
            <person name="Qu J."/>
            <person name="Song X.-Z."/>
            <person name="Zhang L."/>
            <person name="Villasana D."/>
            <person name="Johnson A."/>
            <person name="Liu J."/>
            <person name="Liyanage D."/>
            <person name="Lorensuhewa L."/>
            <person name="Robinson T."/>
            <person name="Song A."/>
            <person name="Song B.-B."/>
            <person name="Dinh H."/>
            <person name="Thornton R."/>
            <person name="Coyle M."/>
            <person name="Francisco L."/>
            <person name="Jackson L."/>
            <person name="Javaid M."/>
            <person name="Korchina V."/>
            <person name="Kovar C."/>
            <person name="Mata R."/>
            <person name="Mathew T."/>
            <person name="Ngo R."/>
            <person name="Nguyen L."/>
            <person name="Nguyen N."/>
            <person name="Okwuonu G."/>
            <person name="Ongeri F."/>
            <person name="Pham C."/>
            <person name="Simmons D."/>
            <person name="Wilczek-Boney K."/>
            <person name="Hale W."/>
            <person name="Jakkamsetti A."/>
            <person name="Pham P."/>
            <person name="Ruth R."/>
            <person name="San Lucas F."/>
            <person name="Warren J."/>
            <person name="Zhang J."/>
            <person name="Zhao Z."/>
            <person name="Zhou C."/>
            <person name="Zhu D."/>
            <person name="Lee S."/>
            <person name="Bess C."/>
            <person name="Blankenburg K."/>
            <person name="Forbes L."/>
            <person name="Fu Q."/>
            <person name="Gubbala S."/>
            <person name="Hirani K."/>
            <person name="Jayaseelan J.C."/>
            <person name="Lara F."/>
            <person name="Munidasa M."/>
            <person name="Palculict T."/>
            <person name="Patil S."/>
            <person name="Pu L.-L."/>
            <person name="Saada N."/>
            <person name="Tang L."/>
            <person name="Weissenberger G."/>
            <person name="Zhu Y."/>
            <person name="Hemphill L."/>
            <person name="Shang Y."/>
            <person name="Youmans B."/>
            <person name="Ayvaz T."/>
            <person name="Ross M."/>
            <person name="Santibanez J."/>
            <person name="Aqrawi P."/>
            <person name="Gross S."/>
            <person name="Joshi V."/>
            <person name="Fowler G."/>
            <person name="Nazareth L."/>
            <person name="Reid J."/>
            <person name="Worley K."/>
            <person name="Petrosino J."/>
            <person name="Highlander S."/>
            <person name="Gibbs R."/>
        </authorList>
    </citation>
    <scope>NUCLEOTIDE SEQUENCE [LARGE SCALE GENOMIC DNA]</scope>
    <source>
        <strain evidence="3">DSM 15272</strain>
    </source>
</reference>
<dbReference type="AlphaFoldDB" id="E2SFR9"/>
<dbReference type="RefSeq" id="WP_007079020.1">
    <property type="nucleotide sequence ID" value="NZ_CM001024.1"/>
</dbReference>
<dbReference type="Pfam" id="PF20059">
    <property type="entry name" value="DUF6458"/>
    <property type="match status" value="1"/>
</dbReference>
<accession>E2SFR9</accession>
<keyword evidence="1" id="KW-1133">Transmembrane helix</keyword>
<keyword evidence="1" id="KW-0812">Transmembrane</keyword>
<dbReference type="Proteomes" id="UP000003111">
    <property type="component" value="Unassembled WGS sequence"/>
</dbReference>
<organism evidence="3 4">
    <name type="scientific">Aeromicrobium marinum DSM 15272</name>
    <dbReference type="NCBI Taxonomy" id="585531"/>
    <lineage>
        <taxon>Bacteria</taxon>
        <taxon>Bacillati</taxon>
        <taxon>Actinomycetota</taxon>
        <taxon>Actinomycetes</taxon>
        <taxon>Propionibacteriales</taxon>
        <taxon>Nocardioidaceae</taxon>
        <taxon>Aeromicrobium</taxon>
    </lineage>
</organism>
<dbReference type="HOGENOM" id="CLU_2875647_0_0_11"/>
<evidence type="ECO:0000313" key="4">
    <source>
        <dbReference type="Proteomes" id="UP000003111"/>
    </source>
</evidence>
<dbReference type="EMBL" id="ACLF03000014">
    <property type="protein sequence ID" value="EFQ81971.1"/>
    <property type="molecule type" value="Genomic_DNA"/>
</dbReference>
<dbReference type="OrthoDB" id="4775046at2"/>
<evidence type="ECO:0000313" key="3">
    <source>
        <dbReference type="EMBL" id="EFQ81971.1"/>
    </source>
</evidence>
<sequence length="69" mass="7283">MYIGSSLALIAVGAILSFAVRDNIEAVDLVAAGYIMMAVGAVGLVASLIIGTQRRDRLDGRDPRDPPLR</sequence>
<proteinExistence type="predicted"/>
<dbReference type="InterPro" id="IPR045597">
    <property type="entry name" value="DUF6458"/>
</dbReference>
<keyword evidence="1" id="KW-0472">Membrane</keyword>